<name>A0A4Y7J4M5_PAPSO</name>
<dbReference type="Gramene" id="RZC55010">
    <property type="protein sequence ID" value="RZC55010"/>
    <property type="gene ID" value="C5167_013872"/>
</dbReference>
<evidence type="ECO:0000313" key="2">
    <source>
        <dbReference type="EMBL" id="RZC55010.1"/>
    </source>
</evidence>
<dbReference type="GO" id="GO:0016881">
    <property type="term" value="F:acid-amino acid ligase activity"/>
    <property type="evidence" value="ECO:0007669"/>
    <property type="project" value="InterPro"/>
</dbReference>
<gene>
    <name evidence="2" type="ORF">C5167_013872</name>
</gene>
<dbReference type="AlphaFoldDB" id="A0A4Y7J4M5"/>
<dbReference type="Proteomes" id="UP000316621">
    <property type="component" value="Chromosome 3"/>
</dbReference>
<dbReference type="OMA" id="ASIEICI"/>
<dbReference type="GO" id="GO:0005524">
    <property type="term" value="F:ATP binding"/>
    <property type="evidence" value="ECO:0007669"/>
    <property type="project" value="InterPro"/>
</dbReference>
<dbReference type="InterPro" id="IPR035911">
    <property type="entry name" value="MurE/MurF_N"/>
</dbReference>
<sequence length="392" mass="44003">MVVTEIVGTNVGDIAIWELDNGQRLALAHRYLKIMLNAIAAPEDDGHGVSRFQLIRRQAAKARKFFLKDQAPFLSAIKDAPDTPEKASGDDIFGEIDKAMSLKRKEFVKQRLMVMGLLIFAVDVEMSSSILAKMIEITGVAHDSREVCSGYLFVCCVGMKTDGYLFLNEADKRGAVAVVASKEIDIDKTLGCKALAETVVMEASMHGLSLGRCDEFNFDITVFTNLTRDHMDFHQTEYRDAKAKLFANIVDPDRHRKIVKINDPNALFFIAQGNPEVPVVTFAMENKSADVHILKFELSLFHTQVLVNTPPRDIRDIFRVAWEARYLQYCCGCVSWHSCGSTFGRHARRIEEVDGVPGRLLDVAREHAPRRIITARFRNADVFRMSAAAYPD</sequence>
<dbReference type="SUPFAM" id="SSF63418">
    <property type="entry name" value="MurE/MurF N-terminal domain"/>
    <property type="match status" value="1"/>
</dbReference>
<evidence type="ECO:0000259" key="1">
    <source>
        <dbReference type="Pfam" id="PF08245"/>
    </source>
</evidence>
<dbReference type="EMBL" id="CM010717">
    <property type="protein sequence ID" value="RZC55010.1"/>
    <property type="molecule type" value="Genomic_DNA"/>
</dbReference>
<dbReference type="InterPro" id="IPR013221">
    <property type="entry name" value="Mur_ligase_cen"/>
</dbReference>
<proteinExistence type="predicted"/>
<dbReference type="InterPro" id="IPR036565">
    <property type="entry name" value="Mur-like_cat_sf"/>
</dbReference>
<organism evidence="2 3">
    <name type="scientific">Papaver somniferum</name>
    <name type="common">Opium poppy</name>
    <dbReference type="NCBI Taxonomy" id="3469"/>
    <lineage>
        <taxon>Eukaryota</taxon>
        <taxon>Viridiplantae</taxon>
        <taxon>Streptophyta</taxon>
        <taxon>Embryophyta</taxon>
        <taxon>Tracheophyta</taxon>
        <taxon>Spermatophyta</taxon>
        <taxon>Magnoliopsida</taxon>
        <taxon>Ranunculales</taxon>
        <taxon>Papaveraceae</taxon>
        <taxon>Papaveroideae</taxon>
        <taxon>Papaver</taxon>
    </lineage>
</organism>
<accession>A0A4Y7J4M5</accession>
<dbReference type="STRING" id="3469.A0A4Y7J4M5"/>
<dbReference type="SUPFAM" id="SSF53623">
    <property type="entry name" value="MurD-like peptide ligases, catalytic domain"/>
    <property type="match status" value="1"/>
</dbReference>
<dbReference type="Gene3D" id="3.40.1190.10">
    <property type="entry name" value="Mur-like, catalytic domain"/>
    <property type="match status" value="1"/>
</dbReference>
<feature type="domain" description="Mur ligase central" evidence="1">
    <location>
        <begin position="183"/>
        <end position="308"/>
    </location>
</feature>
<dbReference type="Pfam" id="PF08245">
    <property type="entry name" value="Mur_ligase_M"/>
    <property type="match status" value="1"/>
</dbReference>
<reference evidence="2 3" key="1">
    <citation type="journal article" date="2018" name="Science">
        <title>The opium poppy genome and morphinan production.</title>
        <authorList>
            <person name="Guo L."/>
            <person name="Winzer T."/>
            <person name="Yang X."/>
            <person name="Li Y."/>
            <person name="Ning Z."/>
            <person name="He Z."/>
            <person name="Teodor R."/>
            <person name="Lu Y."/>
            <person name="Bowser T.A."/>
            <person name="Graham I.A."/>
            <person name="Ye K."/>
        </authorList>
    </citation>
    <scope>NUCLEOTIDE SEQUENCE [LARGE SCALE GENOMIC DNA]</scope>
    <source>
        <strain evidence="3">cv. HN1</strain>
        <tissue evidence="2">Leaves</tissue>
    </source>
</reference>
<dbReference type="PANTHER" id="PTHR23135:SF4">
    <property type="entry name" value="UDP-N-ACETYLMURAMOYL-L-ALANYL-D-GLUTAMATE--2,6-DIAMINOPIMELATE LIGASE MURE HOMOLOG, CHLOROPLASTIC"/>
    <property type="match status" value="1"/>
</dbReference>
<protein>
    <recommendedName>
        <fullName evidence="1">Mur ligase central domain-containing protein</fullName>
    </recommendedName>
</protein>
<keyword evidence="3" id="KW-1185">Reference proteome</keyword>
<dbReference type="PANTHER" id="PTHR23135">
    <property type="entry name" value="MUR LIGASE FAMILY MEMBER"/>
    <property type="match status" value="1"/>
</dbReference>
<evidence type="ECO:0000313" key="3">
    <source>
        <dbReference type="Proteomes" id="UP000316621"/>
    </source>
</evidence>